<reference evidence="3" key="2">
    <citation type="journal article" date="2023" name="IMA Fungus">
        <title>Comparative genomic study of the Penicillium genus elucidates a diverse pangenome and 15 lateral gene transfer events.</title>
        <authorList>
            <person name="Petersen C."/>
            <person name="Sorensen T."/>
            <person name="Nielsen M.R."/>
            <person name="Sondergaard T.E."/>
            <person name="Sorensen J.L."/>
            <person name="Fitzpatrick D.A."/>
            <person name="Frisvad J.C."/>
            <person name="Nielsen K.L."/>
        </authorList>
    </citation>
    <scope>NUCLEOTIDE SEQUENCE</scope>
    <source>
        <strain evidence="3">IBT 21472</strain>
    </source>
</reference>
<dbReference type="OrthoDB" id="252020at2759"/>
<feature type="compositionally biased region" description="Basic and acidic residues" evidence="1">
    <location>
        <begin position="1"/>
        <end position="10"/>
    </location>
</feature>
<keyword evidence="2" id="KW-1133">Transmembrane helix</keyword>
<evidence type="ECO:0000256" key="2">
    <source>
        <dbReference type="SAM" id="Phobius"/>
    </source>
</evidence>
<keyword evidence="4" id="KW-1185">Reference proteome</keyword>
<evidence type="ECO:0000313" key="4">
    <source>
        <dbReference type="Proteomes" id="UP001147746"/>
    </source>
</evidence>
<name>A0A9W9TYP3_9EURO</name>
<organism evidence="3 4">
    <name type="scientific">Penicillium atrosanguineum</name>
    <dbReference type="NCBI Taxonomy" id="1132637"/>
    <lineage>
        <taxon>Eukaryota</taxon>
        <taxon>Fungi</taxon>
        <taxon>Dikarya</taxon>
        <taxon>Ascomycota</taxon>
        <taxon>Pezizomycotina</taxon>
        <taxon>Eurotiomycetes</taxon>
        <taxon>Eurotiomycetidae</taxon>
        <taxon>Eurotiales</taxon>
        <taxon>Aspergillaceae</taxon>
        <taxon>Penicillium</taxon>
    </lineage>
</organism>
<accession>A0A9W9TYP3</accession>
<evidence type="ECO:0000313" key="3">
    <source>
        <dbReference type="EMBL" id="KAJ5299027.1"/>
    </source>
</evidence>
<reference evidence="3" key="1">
    <citation type="submission" date="2022-12" db="EMBL/GenBank/DDBJ databases">
        <authorList>
            <person name="Petersen C."/>
        </authorList>
    </citation>
    <scope>NUCLEOTIDE SEQUENCE</scope>
    <source>
        <strain evidence="3">IBT 21472</strain>
    </source>
</reference>
<keyword evidence="2" id="KW-0812">Transmembrane</keyword>
<dbReference type="AlphaFoldDB" id="A0A9W9TYP3"/>
<dbReference type="EMBL" id="JAPZBO010000010">
    <property type="protein sequence ID" value="KAJ5299027.1"/>
    <property type="molecule type" value="Genomic_DNA"/>
</dbReference>
<comment type="caution">
    <text evidence="3">The sequence shown here is derived from an EMBL/GenBank/DDBJ whole genome shotgun (WGS) entry which is preliminary data.</text>
</comment>
<sequence>MAHEDSKGRSEAPPPYYSASEYPVDEKSDAEFVLPRESDEPGFAVSSTLSRGLQVPSRTSACSSGFDFPEELTRYGISQEHWRQFTQAIKDEAKLSRQQWTTVIGRGFGTLAVGGLMIGFLSAFPALLVARTSQKNQERRNLIASMAGARGEHLTRHILHWNETFFRPRGVLIRVDLPNEYLDDMKSMDLHKNTKKPRSDQEAHQKAALKARIVIIPLDGSPGASGSTSRRESYA</sequence>
<evidence type="ECO:0000256" key="1">
    <source>
        <dbReference type="SAM" id="MobiDB-lite"/>
    </source>
</evidence>
<dbReference type="Proteomes" id="UP001147746">
    <property type="component" value="Unassembled WGS sequence"/>
</dbReference>
<keyword evidence="2" id="KW-0472">Membrane</keyword>
<gene>
    <name evidence="3" type="ORF">N7476_010584</name>
</gene>
<dbReference type="Pfam" id="PF15496">
    <property type="entry name" value="DUF4646"/>
    <property type="match status" value="1"/>
</dbReference>
<protein>
    <submittedName>
        <fullName evidence="3">Uncharacterized protein</fullName>
    </submittedName>
</protein>
<dbReference type="InterPro" id="IPR028018">
    <property type="entry name" value="DUF4646"/>
</dbReference>
<feature type="region of interest" description="Disordered" evidence="1">
    <location>
        <begin position="1"/>
        <end position="24"/>
    </location>
</feature>
<proteinExistence type="predicted"/>
<feature type="transmembrane region" description="Helical" evidence="2">
    <location>
        <begin position="108"/>
        <end position="130"/>
    </location>
</feature>